<dbReference type="InterPro" id="IPR019433">
    <property type="entry name" value="GPI_ManTrfase_II_coact_Pga1"/>
</dbReference>
<organism evidence="3 4">
    <name type="scientific">Coniochaeta hoffmannii</name>
    <dbReference type="NCBI Taxonomy" id="91930"/>
    <lineage>
        <taxon>Eukaryota</taxon>
        <taxon>Fungi</taxon>
        <taxon>Dikarya</taxon>
        <taxon>Ascomycota</taxon>
        <taxon>Pezizomycotina</taxon>
        <taxon>Sordariomycetes</taxon>
        <taxon>Sordariomycetidae</taxon>
        <taxon>Coniochaetales</taxon>
        <taxon>Coniochaetaceae</taxon>
        <taxon>Coniochaeta</taxon>
    </lineage>
</organism>
<dbReference type="AlphaFoldDB" id="A0AA38SJN5"/>
<feature type="signal peptide" evidence="2">
    <location>
        <begin position="1"/>
        <end position="18"/>
    </location>
</feature>
<evidence type="ECO:0000313" key="3">
    <source>
        <dbReference type="EMBL" id="KAJ9165086.1"/>
    </source>
</evidence>
<sequence>MITRYLVPVILCLHSCLANVEKTIFVAPPTVNIPQQHPTIEDLHLDVLTPDNWSLRTRLAADFPNDKALEGKISWFLLDNLTPSQRYEVRVCWPATQPTSFTLETFPLPTVWDTPELITSLAEYAYGRQQQQQQPSSGGGQPPSPATGEHEASVLFLRIAARADYFTTNATLMADVPPVDADLILDPFVGGVLPRSLVPTVGYIVVVAGLSFIVAKVVQGLLQAIAWGGDAEGGVKKQQ</sequence>
<evidence type="ECO:0000313" key="4">
    <source>
        <dbReference type="Proteomes" id="UP001174691"/>
    </source>
</evidence>
<dbReference type="EMBL" id="JANBVN010000007">
    <property type="protein sequence ID" value="KAJ9165086.1"/>
    <property type="molecule type" value="Genomic_DNA"/>
</dbReference>
<proteinExistence type="predicted"/>
<dbReference type="GO" id="GO:0031501">
    <property type="term" value="C:mannosyltransferase complex"/>
    <property type="evidence" value="ECO:0007669"/>
    <property type="project" value="TreeGrafter"/>
</dbReference>
<dbReference type="GO" id="GO:0005789">
    <property type="term" value="C:endoplasmic reticulum membrane"/>
    <property type="evidence" value="ECO:0007669"/>
    <property type="project" value="TreeGrafter"/>
</dbReference>
<comment type="caution">
    <text evidence="3">The sequence shown here is derived from an EMBL/GenBank/DDBJ whole genome shotgun (WGS) entry which is preliminary data.</text>
</comment>
<dbReference type="PANTHER" id="PTHR28022">
    <property type="entry name" value="GPI MANNOSYLTRANSFERASE 2 SUBUNIT PGA1"/>
    <property type="match status" value="1"/>
</dbReference>
<dbReference type="GO" id="GO:0000030">
    <property type="term" value="F:mannosyltransferase activity"/>
    <property type="evidence" value="ECO:0007669"/>
    <property type="project" value="TreeGrafter"/>
</dbReference>
<dbReference type="GO" id="GO:0006506">
    <property type="term" value="P:GPI anchor biosynthetic process"/>
    <property type="evidence" value="ECO:0007669"/>
    <property type="project" value="TreeGrafter"/>
</dbReference>
<evidence type="ECO:0000256" key="1">
    <source>
        <dbReference type="SAM" id="MobiDB-lite"/>
    </source>
</evidence>
<gene>
    <name evidence="3" type="ORF">NKR19_g764</name>
</gene>
<accession>A0AA38SJN5</accession>
<dbReference type="PANTHER" id="PTHR28022:SF1">
    <property type="entry name" value="GPI MANNOSYLTRANSFERASE 2 SUBUNIT PGA1"/>
    <property type="match status" value="1"/>
</dbReference>
<name>A0AA38SJN5_9PEZI</name>
<reference evidence="3" key="1">
    <citation type="submission" date="2022-07" db="EMBL/GenBank/DDBJ databases">
        <title>Fungi with potential for degradation of polypropylene.</title>
        <authorList>
            <person name="Gostincar C."/>
        </authorList>
    </citation>
    <scope>NUCLEOTIDE SEQUENCE</scope>
    <source>
        <strain evidence="3">EXF-13287</strain>
    </source>
</reference>
<evidence type="ECO:0000256" key="2">
    <source>
        <dbReference type="SAM" id="SignalP"/>
    </source>
</evidence>
<dbReference type="Proteomes" id="UP001174691">
    <property type="component" value="Unassembled WGS sequence"/>
</dbReference>
<keyword evidence="2" id="KW-0732">Signal</keyword>
<protein>
    <submittedName>
        <fullName evidence="3">Uncharacterized protein</fullName>
    </submittedName>
</protein>
<keyword evidence="4" id="KW-1185">Reference proteome</keyword>
<feature type="chain" id="PRO_5041354548" evidence="2">
    <location>
        <begin position="19"/>
        <end position="239"/>
    </location>
</feature>
<feature type="region of interest" description="Disordered" evidence="1">
    <location>
        <begin position="129"/>
        <end position="148"/>
    </location>
</feature>
<dbReference type="Pfam" id="PF10333">
    <property type="entry name" value="Pga1"/>
    <property type="match status" value="1"/>
</dbReference>